<keyword evidence="2" id="KW-1133">Transmembrane helix</keyword>
<evidence type="ECO:0000256" key="2">
    <source>
        <dbReference type="SAM" id="Phobius"/>
    </source>
</evidence>
<keyword evidence="2" id="KW-0812">Transmembrane</keyword>
<sequence length="727" mass="78034">MKSDQKSPWMEWTKLPVAVGGVDDGGAIAALPVTHRSRYHRPRGLRSLRGLYLFGEEELKVLFVVVLVLVLAAVPIPDDVITTVEVPPDEVNLLYLNELRIHYRRISIVVLIAVIVVGHHELPFLILSPRLLPMVMMIMVMMMMMALCLPRRECVLLVPVEMFRTAVRPIVTILLFLNLFHLEQLLWHGKNIARRWWWWCCCSSSSSMLSQSCAFAGAGESGALSSAPYDEEEEEEVDVVSGGDSGIIEGGGNGGPKEDDFRLFDDEAARISAGSFGAEGSSLVDGGRSSGGFMAVEDEVVSQSSLTKMLRELMESHSLSSLSCVARATELRTGPLEGAEDVGGHGTFSPPAVAAAPRPGVVVNGTVPRLRLPGARIEDGEAEEKPGGLEEGDESRRCSWLLSRISAARSVGMVSTVGPGTVVLRDSSALIAHCCGFCCDNEPSSSSSSFSSPRCSSGSFLIDSLDNDFLPPANEEGSMKRDCCRVRVPIFRLFVGQPVRLMRFLRNVPPTLPGPLPGPHAASGDPLSNSCSPITGEPDEMANPEPVPLATIGRSFRSYWTIFFTTDSQRCTSFRLSGGSVPTVCSTSSRSRLLTGSSFRSMAMPSCTTDGGRSSSWSIIKSSCSSSVSLLSAVSSIAIRSSVSSASPVSERSCLTIAPSVVPPSLLPVTRFSSSDRNASSSWHRLLSGKSGRSNLIPPVDEPARELARSLAREQDRLGSSPLLSAS</sequence>
<protein>
    <submittedName>
        <fullName evidence="3">Uncharacterized protein</fullName>
    </submittedName>
</protein>
<dbReference type="AlphaFoldDB" id="A0A8W7P7S2"/>
<dbReference type="Proteomes" id="UP000075882">
    <property type="component" value="Unassembled WGS sequence"/>
</dbReference>
<feature type="transmembrane region" description="Helical" evidence="2">
    <location>
        <begin position="101"/>
        <end position="119"/>
    </location>
</feature>
<feature type="transmembrane region" description="Helical" evidence="2">
    <location>
        <begin position="131"/>
        <end position="149"/>
    </location>
</feature>
<organism evidence="3">
    <name type="scientific">Anopheles coluzzii</name>
    <name type="common">African malaria mosquito</name>
    <dbReference type="NCBI Taxonomy" id="1518534"/>
    <lineage>
        <taxon>Eukaryota</taxon>
        <taxon>Metazoa</taxon>
        <taxon>Ecdysozoa</taxon>
        <taxon>Arthropoda</taxon>
        <taxon>Hexapoda</taxon>
        <taxon>Insecta</taxon>
        <taxon>Pterygota</taxon>
        <taxon>Neoptera</taxon>
        <taxon>Endopterygota</taxon>
        <taxon>Diptera</taxon>
        <taxon>Nematocera</taxon>
        <taxon>Culicoidea</taxon>
        <taxon>Culicidae</taxon>
        <taxon>Anophelinae</taxon>
        <taxon>Anopheles</taxon>
    </lineage>
</organism>
<reference evidence="3" key="1">
    <citation type="submission" date="2022-08" db="UniProtKB">
        <authorList>
            <consortium name="EnsemblMetazoa"/>
        </authorList>
    </citation>
    <scope>IDENTIFICATION</scope>
</reference>
<accession>A0A8W7P7S2</accession>
<evidence type="ECO:0000313" key="3">
    <source>
        <dbReference type="EnsemblMetazoa" id="ACOM026684-PA.1"/>
    </source>
</evidence>
<keyword evidence="2" id="KW-0472">Membrane</keyword>
<name>A0A8W7P7S2_ANOCL</name>
<feature type="region of interest" description="Disordered" evidence="1">
    <location>
        <begin position="694"/>
        <end position="727"/>
    </location>
</feature>
<feature type="transmembrane region" description="Helical" evidence="2">
    <location>
        <begin position="59"/>
        <end position="76"/>
    </location>
</feature>
<evidence type="ECO:0000256" key="1">
    <source>
        <dbReference type="SAM" id="MobiDB-lite"/>
    </source>
</evidence>
<feature type="compositionally biased region" description="Basic and acidic residues" evidence="1">
    <location>
        <begin position="702"/>
        <end position="717"/>
    </location>
</feature>
<dbReference type="EnsemblMetazoa" id="ACOM026684-RA">
    <property type="protein sequence ID" value="ACOM026684-PA.1"/>
    <property type="gene ID" value="ACOM026684"/>
</dbReference>
<proteinExistence type="predicted"/>